<organism evidence="14 15">
    <name type="scientific">Holothuria leucospilota</name>
    <name type="common">Black long sea cucumber</name>
    <name type="synonym">Mertensiothuria leucospilota</name>
    <dbReference type="NCBI Taxonomy" id="206669"/>
    <lineage>
        <taxon>Eukaryota</taxon>
        <taxon>Metazoa</taxon>
        <taxon>Echinodermata</taxon>
        <taxon>Eleutherozoa</taxon>
        <taxon>Echinozoa</taxon>
        <taxon>Holothuroidea</taxon>
        <taxon>Aspidochirotacea</taxon>
        <taxon>Aspidochirotida</taxon>
        <taxon>Holothuriidae</taxon>
        <taxon>Holothuria</taxon>
    </lineage>
</organism>
<dbReference type="EMBL" id="JAIZAY010000021">
    <property type="protein sequence ID" value="KAJ8021458.1"/>
    <property type="molecule type" value="Genomic_DNA"/>
</dbReference>
<evidence type="ECO:0000256" key="1">
    <source>
        <dbReference type="ARBA" id="ARBA00002657"/>
    </source>
</evidence>
<dbReference type="GO" id="GO:0006508">
    <property type="term" value="P:proteolysis"/>
    <property type="evidence" value="ECO:0007669"/>
    <property type="project" value="UniProtKB-KW"/>
</dbReference>
<keyword evidence="3 11" id="KW-0479">Metal-binding</keyword>
<feature type="binding site" evidence="11">
    <location>
        <position position="205"/>
    </location>
    <ligand>
        <name>Zn(2+)</name>
        <dbReference type="ChEBI" id="CHEBI:29105"/>
        <note>catalytic</note>
    </ligand>
</feature>
<evidence type="ECO:0000256" key="3">
    <source>
        <dbReference type="ARBA" id="ARBA00022723"/>
    </source>
</evidence>
<accession>A0A9Q0YEN3</accession>
<evidence type="ECO:0000256" key="11">
    <source>
        <dbReference type="PROSITE-ProRule" id="PRU01211"/>
    </source>
</evidence>
<dbReference type="Gene3D" id="3.40.390.10">
    <property type="entry name" value="Collagenase (Catalytic Domain)"/>
    <property type="match status" value="2"/>
</dbReference>
<keyword evidence="7 11" id="KW-0482">Metalloprotease</keyword>
<evidence type="ECO:0000256" key="6">
    <source>
        <dbReference type="ARBA" id="ARBA00022833"/>
    </source>
</evidence>
<evidence type="ECO:0000256" key="9">
    <source>
        <dbReference type="ARBA" id="ARBA00023157"/>
    </source>
</evidence>
<keyword evidence="10" id="KW-0325">Glycoprotein</keyword>
<feature type="binding site" evidence="11">
    <location>
        <position position="201"/>
    </location>
    <ligand>
        <name>Zn(2+)</name>
        <dbReference type="ChEBI" id="CHEBI:29105"/>
        <note>catalytic</note>
    </ligand>
</feature>
<feature type="domain" description="Peptidase M12A" evidence="13">
    <location>
        <begin position="110"/>
        <end position="303"/>
    </location>
</feature>
<feature type="binding site" evidence="11">
    <location>
        <position position="528"/>
    </location>
    <ligand>
        <name>Zn(2+)</name>
        <dbReference type="ChEBI" id="CHEBI:29105"/>
        <note>catalytic</note>
    </ligand>
</feature>
<feature type="binding site" evidence="11">
    <location>
        <position position="538"/>
    </location>
    <ligand>
        <name>Zn(2+)</name>
        <dbReference type="ChEBI" id="CHEBI:29105"/>
        <note>catalytic</note>
    </ligand>
</feature>
<comment type="caution">
    <text evidence="11">Lacks conserved residue(s) required for the propagation of feature annotation.</text>
</comment>
<evidence type="ECO:0000256" key="12">
    <source>
        <dbReference type="RuleBase" id="RU361183"/>
    </source>
</evidence>
<name>A0A9Q0YEN3_HOLLE</name>
<dbReference type="PANTHER" id="PTHR10127">
    <property type="entry name" value="DISCOIDIN, CUB, EGF, LAMININ , AND ZINC METALLOPROTEASE DOMAIN CONTAINING"/>
    <property type="match status" value="1"/>
</dbReference>
<feature type="active site" evidence="11">
    <location>
        <position position="202"/>
    </location>
</feature>
<keyword evidence="2 11" id="KW-0645">Protease</keyword>
<evidence type="ECO:0000256" key="8">
    <source>
        <dbReference type="ARBA" id="ARBA00023145"/>
    </source>
</evidence>
<feature type="signal peptide" evidence="12">
    <location>
        <begin position="1"/>
        <end position="21"/>
    </location>
</feature>
<dbReference type="EC" id="3.4.24.-" evidence="12"/>
<keyword evidence="15" id="KW-1185">Reference proteome</keyword>
<keyword evidence="8" id="KW-0865">Zymogen</keyword>
<dbReference type="CDD" id="cd04280">
    <property type="entry name" value="ZnMc_astacin_like"/>
    <property type="match status" value="2"/>
</dbReference>
<evidence type="ECO:0000259" key="13">
    <source>
        <dbReference type="PROSITE" id="PS51864"/>
    </source>
</evidence>
<dbReference type="InterPro" id="IPR006026">
    <property type="entry name" value="Peptidase_Metallo"/>
</dbReference>
<dbReference type="PRINTS" id="PR00480">
    <property type="entry name" value="ASTACIN"/>
</dbReference>
<protein>
    <recommendedName>
        <fullName evidence="12">Metalloendopeptidase</fullName>
        <ecNumber evidence="12">3.4.24.-</ecNumber>
    </recommendedName>
</protein>
<dbReference type="InterPro" id="IPR001506">
    <property type="entry name" value="Peptidase_M12A"/>
</dbReference>
<keyword evidence="5 11" id="KW-0378">Hydrolase</keyword>
<gene>
    <name evidence="14" type="ORF">HOLleu_38671</name>
</gene>
<dbReference type="SMART" id="SM00254">
    <property type="entry name" value="ShKT"/>
    <property type="match status" value="2"/>
</dbReference>
<evidence type="ECO:0000256" key="5">
    <source>
        <dbReference type="ARBA" id="ARBA00022801"/>
    </source>
</evidence>
<dbReference type="Proteomes" id="UP001152320">
    <property type="component" value="Chromosome 21"/>
</dbReference>
<dbReference type="PROSITE" id="PS51864">
    <property type="entry name" value="ASTACIN"/>
    <property type="match status" value="2"/>
</dbReference>
<dbReference type="OrthoDB" id="291007at2759"/>
<evidence type="ECO:0000313" key="15">
    <source>
        <dbReference type="Proteomes" id="UP001152320"/>
    </source>
</evidence>
<evidence type="ECO:0000256" key="7">
    <source>
        <dbReference type="ARBA" id="ARBA00023049"/>
    </source>
</evidence>
<comment type="function">
    <text evidence="1">Metalloprotease.</text>
</comment>
<dbReference type="PANTHER" id="PTHR10127:SF883">
    <property type="entry name" value="ZINC METALLOPROTEINASE NAS-8"/>
    <property type="match status" value="1"/>
</dbReference>
<feature type="active site" evidence="11">
    <location>
        <position position="529"/>
    </location>
</feature>
<evidence type="ECO:0000256" key="4">
    <source>
        <dbReference type="ARBA" id="ARBA00022729"/>
    </source>
</evidence>
<evidence type="ECO:0000313" key="14">
    <source>
        <dbReference type="EMBL" id="KAJ8021458.1"/>
    </source>
</evidence>
<evidence type="ECO:0000256" key="10">
    <source>
        <dbReference type="ARBA" id="ARBA00023180"/>
    </source>
</evidence>
<dbReference type="Pfam" id="PF01549">
    <property type="entry name" value="ShK"/>
    <property type="match status" value="2"/>
</dbReference>
<dbReference type="InterPro" id="IPR003582">
    <property type="entry name" value="ShKT_dom"/>
</dbReference>
<dbReference type="SMART" id="SM00235">
    <property type="entry name" value="ZnMc"/>
    <property type="match status" value="2"/>
</dbReference>
<dbReference type="AlphaFoldDB" id="A0A9Q0YEN3"/>
<dbReference type="GO" id="GO:0008270">
    <property type="term" value="F:zinc ion binding"/>
    <property type="evidence" value="ECO:0007669"/>
    <property type="project" value="UniProtKB-UniRule"/>
</dbReference>
<dbReference type="InterPro" id="IPR024079">
    <property type="entry name" value="MetalloPept_cat_dom_sf"/>
</dbReference>
<evidence type="ECO:0000256" key="2">
    <source>
        <dbReference type="ARBA" id="ARBA00022670"/>
    </source>
</evidence>
<dbReference type="InterPro" id="IPR034035">
    <property type="entry name" value="Astacin-like_dom"/>
</dbReference>
<feature type="domain" description="Peptidase M12A" evidence="13">
    <location>
        <begin position="437"/>
        <end position="630"/>
    </location>
</feature>
<comment type="caution">
    <text evidence="14">The sequence shown here is derived from an EMBL/GenBank/DDBJ whole genome shotgun (WGS) entry which is preliminary data.</text>
</comment>
<dbReference type="Pfam" id="PF01400">
    <property type="entry name" value="Astacin"/>
    <property type="match status" value="2"/>
</dbReference>
<feature type="chain" id="PRO_5040539030" description="Metalloendopeptidase" evidence="12">
    <location>
        <begin position="22"/>
        <end position="685"/>
    </location>
</feature>
<sequence>MKFLVSQLSVFIAVWISFSLAKPLTRGTDNANLDEVNGPVDVSLIEETPSFEMNLKTPTAYELRTFGTDQEEGSMEYILQENQNIQSGVEHYLIEGDIKVDYNVSQVSPNAVRNRNVRWPGGVVPYFIDRSFDSGARQRILAAIERYHQTTCIRFVPWNGQRDYVHIVPRQGCFSAVGRRGGRQELSVGGACNFHRGTIMHELMHAIGFQHEQTRTDRDQFVTVYYQNIQPGLEYNFIRYNQDTIDHLQTRYDYYSIMHYPMYAFSRNGRPTIAPRQSGVSIGNRNDFSTTDILKINRYYECEDTTDNGGEETNPDDCEETHPNCSVWAQRGECSRNPAWMLPNCPVTKPLTRGTDNANLDEVNGPVDVQLIEEVPSFEMNLKTPTAYELRTFGTDQEEGSMEYILRENEDIQSGVEHYLIEGDIKVDYNISQVSPNAVRNRNVRWPGGVVPYFIDRSFDSGARQRILAAIERYHQTTCIRFVPWNGQRDYVHIVPRQGCFSAVGRRGGRQELSVGGACNFHRGTIMHELMHAVGFQHEQTRTDRDQFVNVYYQNIQPGLEYNFIRYNQDTIDHLQTRYDYYSIMHYPMYAFSRNGRPTIAPRQSGVSIGNRNDFSTTDILKINRYYGCEDTTDNGGEETNPDDCEETHPNCSFWAQRGECSRNPAWMLPNCPVRIFVLEIHHYI</sequence>
<keyword evidence="6 11" id="KW-0862">Zinc</keyword>
<keyword evidence="9" id="KW-1015">Disulfide bond</keyword>
<dbReference type="SUPFAM" id="SSF55486">
    <property type="entry name" value="Metalloproteases ('zincins'), catalytic domain"/>
    <property type="match status" value="2"/>
</dbReference>
<dbReference type="FunFam" id="3.40.390.10:FF:000015">
    <property type="entry name" value="Meprin A subunit"/>
    <property type="match status" value="2"/>
</dbReference>
<feature type="binding site" evidence="11">
    <location>
        <position position="211"/>
    </location>
    <ligand>
        <name>Zn(2+)</name>
        <dbReference type="ChEBI" id="CHEBI:29105"/>
        <note>catalytic</note>
    </ligand>
</feature>
<dbReference type="GO" id="GO:0004222">
    <property type="term" value="F:metalloendopeptidase activity"/>
    <property type="evidence" value="ECO:0007669"/>
    <property type="project" value="UniProtKB-UniRule"/>
</dbReference>
<reference evidence="14" key="1">
    <citation type="submission" date="2021-10" db="EMBL/GenBank/DDBJ databases">
        <title>Tropical sea cucumber genome reveals ecological adaptation and Cuvierian tubules defense mechanism.</title>
        <authorList>
            <person name="Chen T."/>
        </authorList>
    </citation>
    <scope>NUCLEOTIDE SEQUENCE</scope>
    <source>
        <strain evidence="14">Nanhai2018</strain>
        <tissue evidence="14">Muscle</tissue>
    </source>
</reference>
<comment type="cofactor">
    <cofactor evidence="11 12">
        <name>Zn(2+)</name>
        <dbReference type="ChEBI" id="CHEBI:29105"/>
    </cofactor>
    <text evidence="11 12">Binds 1 zinc ion per subunit.</text>
</comment>
<feature type="binding site" evidence="11">
    <location>
        <position position="532"/>
    </location>
    <ligand>
        <name>Zn(2+)</name>
        <dbReference type="ChEBI" id="CHEBI:29105"/>
        <note>catalytic</note>
    </ligand>
</feature>
<proteinExistence type="predicted"/>
<keyword evidence="4 12" id="KW-0732">Signal</keyword>